<keyword evidence="5" id="KW-1185">Reference proteome</keyword>
<accession>A0A4S8N8T6</accession>
<dbReference type="PANTHER" id="PTHR43606:SF2">
    <property type="entry name" value="ALKALINE PHOSPHATASE FAMILY PROTEIN (AFU_ORTHOLOGUE AFUA_5G03860)"/>
    <property type="match status" value="1"/>
</dbReference>
<dbReference type="InterPro" id="IPR032093">
    <property type="entry name" value="PhoD_N"/>
</dbReference>
<evidence type="ECO:0000313" key="5">
    <source>
        <dbReference type="Proteomes" id="UP000307087"/>
    </source>
</evidence>
<evidence type="ECO:0000259" key="3">
    <source>
        <dbReference type="Pfam" id="PF16655"/>
    </source>
</evidence>
<dbReference type="CDD" id="cd07389">
    <property type="entry name" value="MPP_PhoD"/>
    <property type="match status" value="1"/>
</dbReference>
<dbReference type="InterPro" id="IPR006311">
    <property type="entry name" value="TAT_signal"/>
</dbReference>
<name>A0A4S8N8T6_9ACTN</name>
<dbReference type="InterPro" id="IPR052900">
    <property type="entry name" value="Phospholipid_Metab_Enz"/>
</dbReference>
<dbReference type="Gene3D" id="2.60.40.380">
    <property type="entry name" value="Purple acid phosphatase-like, N-terminal"/>
    <property type="match status" value="1"/>
</dbReference>
<feature type="region of interest" description="Disordered" evidence="1">
    <location>
        <begin position="1"/>
        <end position="31"/>
    </location>
</feature>
<evidence type="ECO:0000313" key="4">
    <source>
        <dbReference type="EMBL" id="THV12142.1"/>
    </source>
</evidence>
<evidence type="ECO:0000259" key="2">
    <source>
        <dbReference type="Pfam" id="PF09423"/>
    </source>
</evidence>
<reference evidence="4 5" key="1">
    <citation type="journal article" date="2009" name="Int. J. Syst. Evol. Microbiol.">
        <title>Nocardioides caeni sp. nov., isolated from wastewater.</title>
        <authorList>
            <person name="Yoon J.H."/>
            <person name="Kang S.J."/>
            <person name="Park S."/>
            <person name="Kim W."/>
            <person name="Oh T.K."/>
        </authorList>
    </citation>
    <scope>NUCLEOTIDE SEQUENCE [LARGE SCALE GENOMIC DNA]</scope>
    <source>
        <strain evidence="4 5">DSM 23134</strain>
    </source>
</reference>
<dbReference type="AlphaFoldDB" id="A0A4S8N8T6"/>
<dbReference type="Proteomes" id="UP000307087">
    <property type="component" value="Unassembled WGS sequence"/>
</dbReference>
<dbReference type="InterPro" id="IPR038607">
    <property type="entry name" value="PhoD-like_sf"/>
</dbReference>
<dbReference type="EMBL" id="STGW01000007">
    <property type="protein sequence ID" value="THV12142.1"/>
    <property type="molecule type" value="Genomic_DNA"/>
</dbReference>
<gene>
    <name evidence="4" type="ORF">E9934_12405</name>
</gene>
<dbReference type="InterPro" id="IPR029052">
    <property type="entry name" value="Metallo-depent_PP-like"/>
</dbReference>
<dbReference type="Pfam" id="PF09423">
    <property type="entry name" value="PhoD"/>
    <property type="match status" value="1"/>
</dbReference>
<feature type="domain" description="PhoD-like phosphatase metallophosphatase" evidence="2">
    <location>
        <begin position="176"/>
        <end position="554"/>
    </location>
</feature>
<dbReference type="SUPFAM" id="SSF56300">
    <property type="entry name" value="Metallo-dependent phosphatases"/>
    <property type="match status" value="1"/>
</dbReference>
<organism evidence="4 5">
    <name type="scientific">Nocardioides caeni</name>
    <dbReference type="NCBI Taxonomy" id="574700"/>
    <lineage>
        <taxon>Bacteria</taxon>
        <taxon>Bacillati</taxon>
        <taxon>Actinomycetota</taxon>
        <taxon>Actinomycetes</taxon>
        <taxon>Propionibacteriales</taxon>
        <taxon>Nocardioidaceae</taxon>
        <taxon>Nocardioides</taxon>
    </lineage>
</organism>
<comment type="caution">
    <text evidence="4">The sequence shown here is derived from an EMBL/GenBank/DDBJ whole genome shotgun (WGS) entry which is preliminary data.</text>
</comment>
<evidence type="ECO:0000256" key="1">
    <source>
        <dbReference type="SAM" id="MobiDB-lite"/>
    </source>
</evidence>
<protein>
    <submittedName>
        <fullName evidence="4">Alkaline phosphatase</fullName>
    </submittedName>
</protein>
<dbReference type="Gene3D" id="3.60.21.70">
    <property type="entry name" value="PhoD-like phosphatase"/>
    <property type="match status" value="1"/>
</dbReference>
<dbReference type="PROSITE" id="PS51318">
    <property type="entry name" value="TAT"/>
    <property type="match status" value="1"/>
</dbReference>
<dbReference type="Pfam" id="PF16655">
    <property type="entry name" value="PhoD_N"/>
    <property type="match status" value="1"/>
</dbReference>
<dbReference type="PANTHER" id="PTHR43606">
    <property type="entry name" value="PHOSPHATASE, PUTATIVE (AFU_ORTHOLOGUE AFUA_6G08710)-RELATED"/>
    <property type="match status" value="1"/>
</dbReference>
<sequence>MARVTQVARRSLAVHTRRRPPLPDTSPTPSASIALSRRNLVAGALGGGAALALASWPEAVAASAPFVHGVASGDPLPDAVLLWTRVTPSVEAAPGSGIGSDVTVTWQVARDEAFGQVVRQGTAVATAANDHTLHVDATGLDPATSYFYRFQALGATSRVGRTRTAPAPGSTAPVRFGVVSCANYDWGYFQPYKFLATRSDLHAVLHLGDYVYEYAPGGVIAGYPKNPRNADPLHECTTLEDYRVRHGCYKLEQNLQDLHAAHPMIAVWDDHEIANDTWREGAENHDPAAEGDWATRATAGRRAFLDWLPIRHTDPDDWARINRRLAFGQQVDLWMLDERRFRTQPPKSLLLGYGALGGLLGGTSGDPDGSMIGDDQEHWLVQGLSASTARWKVLGNQVPFFPQNIGPQLPQQITRLLGPALSDKLEDPLLQLYVEDWNGFLDQRQRIVDGMAGISDVVVLTGDVHQSFASEIPVRPSNYLLDRRSAAVEYVTPGVASPSLQTMINQVAPGIGTLLDVLLTANNTLSNPWLKYAEGFKTGCMIVDFSTQRVQSDWFLVDKGTDPGSPVRWAASRQTVAGSRRVTTAAKALV</sequence>
<dbReference type="InterPro" id="IPR018946">
    <property type="entry name" value="PhoD-like_MPP"/>
</dbReference>
<feature type="domain" description="Phospholipase D N-terminal" evidence="3">
    <location>
        <begin position="68"/>
        <end position="164"/>
    </location>
</feature>
<proteinExistence type="predicted"/>